<organism evidence="3 4">
    <name type="scientific">Sporolactobacillus laevolacticus DSM 442</name>
    <dbReference type="NCBI Taxonomy" id="1395513"/>
    <lineage>
        <taxon>Bacteria</taxon>
        <taxon>Bacillati</taxon>
        <taxon>Bacillota</taxon>
        <taxon>Bacilli</taxon>
        <taxon>Bacillales</taxon>
        <taxon>Sporolactobacillaceae</taxon>
        <taxon>Sporolactobacillus</taxon>
    </lineage>
</organism>
<feature type="region of interest" description="Disordered" evidence="1">
    <location>
        <begin position="1"/>
        <end position="24"/>
    </location>
</feature>
<dbReference type="AlphaFoldDB" id="V6J289"/>
<reference evidence="3 4" key="1">
    <citation type="journal article" date="2013" name="Genome Announc.">
        <title>Genome Sequence of Sporolactobacillus laevolacticus DSM442, an Efficient Polymer-Grade D-Lactate Producer from Agricultural Waste Cottonseed as a Nitrogen Source.</title>
        <authorList>
            <person name="Wang H."/>
            <person name="Wang L."/>
            <person name="Ju J."/>
            <person name="Yu B."/>
            <person name="Ma Y."/>
        </authorList>
    </citation>
    <scope>NUCLEOTIDE SEQUENCE [LARGE SCALE GENOMIC DNA]</scope>
    <source>
        <strain evidence="3 4">DSM 442</strain>
    </source>
</reference>
<feature type="transmembrane region" description="Helical" evidence="2">
    <location>
        <begin position="43"/>
        <end position="63"/>
    </location>
</feature>
<keyword evidence="2" id="KW-0472">Membrane</keyword>
<evidence type="ECO:0000256" key="1">
    <source>
        <dbReference type="SAM" id="MobiDB-lite"/>
    </source>
</evidence>
<keyword evidence="2" id="KW-1133">Transmembrane helix</keyword>
<dbReference type="eggNOG" id="ENOG5030EUC">
    <property type="taxonomic scope" value="Bacteria"/>
</dbReference>
<dbReference type="OrthoDB" id="2974002at2"/>
<dbReference type="RefSeq" id="WP_023508364.1">
    <property type="nucleotide sequence ID" value="NZ_AWTC01000001.1"/>
</dbReference>
<gene>
    <name evidence="3" type="ORF">P343_00185</name>
</gene>
<evidence type="ECO:0000313" key="4">
    <source>
        <dbReference type="Proteomes" id="UP000018296"/>
    </source>
</evidence>
<evidence type="ECO:0000256" key="2">
    <source>
        <dbReference type="SAM" id="Phobius"/>
    </source>
</evidence>
<dbReference type="EMBL" id="AWTC01000001">
    <property type="protein sequence ID" value="EST13266.1"/>
    <property type="molecule type" value="Genomic_DNA"/>
</dbReference>
<dbReference type="Proteomes" id="UP000018296">
    <property type="component" value="Unassembled WGS sequence"/>
</dbReference>
<proteinExistence type="predicted"/>
<keyword evidence="4" id="KW-1185">Reference proteome</keyword>
<evidence type="ECO:0000313" key="3">
    <source>
        <dbReference type="EMBL" id="EST13266.1"/>
    </source>
</evidence>
<keyword evidence="2" id="KW-0812">Transmembrane</keyword>
<dbReference type="InterPro" id="IPR045946">
    <property type="entry name" value="DUF6366"/>
</dbReference>
<name>V6J289_9BACL</name>
<sequence>MNRDDRDKKQSEEYKKHPMHNLSDSINRSMVGDLKSLTKGGCLTNIITLVIIIIIIGGGLLILSQCSR</sequence>
<comment type="caution">
    <text evidence="3">The sequence shown here is derived from an EMBL/GenBank/DDBJ whole genome shotgun (WGS) entry which is preliminary data.</text>
</comment>
<feature type="compositionally biased region" description="Basic and acidic residues" evidence="1">
    <location>
        <begin position="1"/>
        <end position="16"/>
    </location>
</feature>
<accession>V6J289</accession>
<protein>
    <submittedName>
        <fullName evidence="3">Uncharacterized protein</fullName>
    </submittedName>
</protein>
<dbReference type="Pfam" id="PF19893">
    <property type="entry name" value="DUF6366"/>
    <property type="match status" value="1"/>
</dbReference>